<protein>
    <recommendedName>
        <fullName evidence="3">IFT122 first beta-propeller domain-containing protein</fullName>
    </recommendedName>
</protein>
<evidence type="ECO:0000313" key="5">
    <source>
        <dbReference type="Proteomes" id="UP000275408"/>
    </source>
</evidence>
<evidence type="ECO:0000313" key="4">
    <source>
        <dbReference type="EMBL" id="RMX51342.1"/>
    </source>
</evidence>
<dbReference type="OrthoDB" id="10255582at2759"/>
<dbReference type="InterPro" id="IPR056153">
    <property type="entry name" value="Beta-prop_IFT122_1st"/>
</dbReference>
<dbReference type="SUPFAM" id="SSF50978">
    <property type="entry name" value="WD40 repeat-like"/>
    <property type="match status" value="1"/>
</dbReference>
<dbReference type="Gene3D" id="2.130.10.10">
    <property type="entry name" value="YVTN repeat-like/Quinoprotein amine dehydrogenase"/>
    <property type="match status" value="1"/>
</dbReference>
<name>A0A3M6UCF8_POCDA</name>
<feature type="domain" description="IFT122 first beta-propeller" evidence="3">
    <location>
        <begin position="18"/>
        <end position="78"/>
    </location>
</feature>
<dbReference type="AlphaFoldDB" id="A0A3M6UCF8"/>
<dbReference type="InterPro" id="IPR036322">
    <property type="entry name" value="WD40_repeat_dom_sf"/>
</dbReference>
<dbReference type="PANTHER" id="PTHR12764:SF4">
    <property type="entry name" value="INTRAFLAGELLAR TRANSPORT PROTEIN 122 HOMOLOG"/>
    <property type="match status" value="1"/>
</dbReference>
<dbReference type="EMBL" id="RCHS01001805">
    <property type="protein sequence ID" value="RMX51342.1"/>
    <property type="molecule type" value="Genomic_DNA"/>
</dbReference>
<dbReference type="InterPro" id="IPR015943">
    <property type="entry name" value="WD40/YVTN_repeat-like_dom_sf"/>
</dbReference>
<comment type="caution">
    <text evidence="4">The sequence shown here is derived from an EMBL/GenBank/DDBJ whole genome shotgun (WGS) entry which is preliminary data.</text>
</comment>
<keyword evidence="2" id="KW-0677">Repeat</keyword>
<evidence type="ECO:0000256" key="1">
    <source>
        <dbReference type="ARBA" id="ARBA00022574"/>
    </source>
</evidence>
<dbReference type="GO" id="GO:1905515">
    <property type="term" value="P:non-motile cilium assembly"/>
    <property type="evidence" value="ECO:0007669"/>
    <property type="project" value="TreeGrafter"/>
</dbReference>
<keyword evidence="5" id="KW-1185">Reference proteome</keyword>
<dbReference type="GO" id="GO:0097730">
    <property type="term" value="C:non-motile cilium"/>
    <property type="evidence" value="ECO:0007669"/>
    <property type="project" value="TreeGrafter"/>
</dbReference>
<dbReference type="STRING" id="46731.A0A3M6UCF8"/>
<keyword evidence="1" id="KW-0853">WD repeat</keyword>
<dbReference type="Pfam" id="PF23381">
    <property type="entry name" value="Beta-prop_IFT122_1st"/>
    <property type="match status" value="1"/>
</dbReference>
<dbReference type="GO" id="GO:0035721">
    <property type="term" value="P:intraciliary retrograde transport"/>
    <property type="evidence" value="ECO:0007669"/>
    <property type="project" value="TreeGrafter"/>
</dbReference>
<dbReference type="GO" id="GO:0061512">
    <property type="term" value="P:protein localization to cilium"/>
    <property type="evidence" value="ECO:0007669"/>
    <property type="project" value="TreeGrafter"/>
</dbReference>
<sequence>MALARVNRLWLDKVVDKSKQVQWIYDVIFSPNGSYILAAAGNLILVYDTAEGVLLDMLKGHRDTVYCLAYESSGKIYPQMSLTD</sequence>
<evidence type="ECO:0000259" key="3">
    <source>
        <dbReference type="Pfam" id="PF23381"/>
    </source>
</evidence>
<reference evidence="4 5" key="1">
    <citation type="journal article" date="2018" name="Sci. Rep.">
        <title>Comparative analysis of the Pocillopora damicornis genome highlights role of immune system in coral evolution.</title>
        <authorList>
            <person name="Cunning R."/>
            <person name="Bay R.A."/>
            <person name="Gillette P."/>
            <person name="Baker A.C."/>
            <person name="Traylor-Knowles N."/>
        </authorList>
    </citation>
    <scope>NUCLEOTIDE SEQUENCE [LARGE SCALE GENOMIC DNA]</scope>
    <source>
        <strain evidence="4">RSMAS</strain>
        <tissue evidence="4">Whole animal</tissue>
    </source>
</reference>
<dbReference type="InterPro" id="IPR039857">
    <property type="entry name" value="Ift122/121"/>
</dbReference>
<organism evidence="4 5">
    <name type="scientific">Pocillopora damicornis</name>
    <name type="common">Cauliflower coral</name>
    <name type="synonym">Millepora damicornis</name>
    <dbReference type="NCBI Taxonomy" id="46731"/>
    <lineage>
        <taxon>Eukaryota</taxon>
        <taxon>Metazoa</taxon>
        <taxon>Cnidaria</taxon>
        <taxon>Anthozoa</taxon>
        <taxon>Hexacorallia</taxon>
        <taxon>Scleractinia</taxon>
        <taxon>Astrocoeniina</taxon>
        <taxon>Pocilloporidae</taxon>
        <taxon>Pocillopora</taxon>
    </lineage>
</organism>
<accession>A0A3M6UCF8</accession>
<dbReference type="PANTHER" id="PTHR12764">
    <property type="entry name" value="WD REPEAT DOMAIN-RELATED"/>
    <property type="match status" value="1"/>
</dbReference>
<dbReference type="GO" id="GO:0030991">
    <property type="term" value="C:intraciliary transport particle A"/>
    <property type="evidence" value="ECO:0007669"/>
    <property type="project" value="TreeGrafter"/>
</dbReference>
<dbReference type="Proteomes" id="UP000275408">
    <property type="component" value="Unassembled WGS sequence"/>
</dbReference>
<gene>
    <name evidence="4" type="ORF">pdam_00020062</name>
</gene>
<proteinExistence type="predicted"/>
<evidence type="ECO:0000256" key="2">
    <source>
        <dbReference type="ARBA" id="ARBA00022737"/>
    </source>
</evidence>